<comment type="caution">
    <text evidence="1">The sequence shown here is derived from an EMBL/GenBank/DDBJ whole genome shotgun (WGS) entry which is preliminary data.</text>
</comment>
<dbReference type="Proteomes" id="UP000006329">
    <property type="component" value="Unassembled WGS sequence"/>
</dbReference>
<dbReference type="EMBL" id="AHON02000064">
    <property type="protein sequence ID" value="EKO32535.1"/>
    <property type="molecule type" value="Genomic_DNA"/>
</dbReference>
<evidence type="ECO:0000313" key="2">
    <source>
        <dbReference type="Proteomes" id="UP000006329"/>
    </source>
</evidence>
<reference evidence="1" key="1">
    <citation type="submission" date="2012-10" db="EMBL/GenBank/DDBJ databases">
        <authorList>
            <person name="Harkins D.M."/>
            <person name="Durkin A.S."/>
            <person name="Brinkac L.M."/>
            <person name="Haft D.H."/>
            <person name="Selengut J.D."/>
            <person name="Sanka R."/>
            <person name="DePew J."/>
            <person name="Purushe J."/>
            <person name="Matthias M.A."/>
            <person name="Vinetz J.M."/>
            <person name="Sutton G.G."/>
            <person name="Nierman W.C."/>
            <person name="Fouts D.E."/>
        </authorList>
    </citation>
    <scope>NUCLEOTIDE SEQUENCE [LARGE SCALE GENOMIC DNA]</scope>
    <source>
        <strain evidence="1">MOR084</strain>
    </source>
</reference>
<accession>A0A0E2BMJ7</accession>
<evidence type="ECO:0000313" key="1">
    <source>
        <dbReference type="EMBL" id="EKO32535.1"/>
    </source>
</evidence>
<organism evidence="1 2">
    <name type="scientific">Leptospira santarosai str. MOR084</name>
    <dbReference type="NCBI Taxonomy" id="1049984"/>
    <lineage>
        <taxon>Bacteria</taxon>
        <taxon>Pseudomonadati</taxon>
        <taxon>Spirochaetota</taxon>
        <taxon>Spirochaetia</taxon>
        <taxon>Leptospirales</taxon>
        <taxon>Leptospiraceae</taxon>
        <taxon>Leptospira</taxon>
    </lineage>
</organism>
<sequence length="47" mass="5615">MFSFLRPTFVKSKDDDLEIKFPYEIAVLRPITDEKFIFKRSSETSIE</sequence>
<keyword evidence="2" id="KW-1185">Reference proteome</keyword>
<protein>
    <submittedName>
        <fullName evidence="1">Uncharacterized protein</fullName>
    </submittedName>
</protein>
<name>A0A0E2BMJ7_9LEPT</name>
<dbReference type="AlphaFoldDB" id="A0A0E2BMJ7"/>
<proteinExistence type="predicted"/>
<gene>
    <name evidence="1" type="ORF">LEP1GSC179_0754</name>
</gene>